<dbReference type="PANTHER" id="PTHR11102:SF147">
    <property type="entry name" value="SEL1L ADAPTOR SUBUNIT OF ERAD E3 UBIQUITIN LIGASE"/>
    <property type="match status" value="1"/>
</dbReference>
<organism evidence="4 5">
    <name type="scientific">Basidiobolus ranarum</name>
    <dbReference type="NCBI Taxonomy" id="34480"/>
    <lineage>
        <taxon>Eukaryota</taxon>
        <taxon>Fungi</taxon>
        <taxon>Fungi incertae sedis</taxon>
        <taxon>Zoopagomycota</taxon>
        <taxon>Entomophthoromycotina</taxon>
        <taxon>Basidiobolomycetes</taxon>
        <taxon>Basidiobolales</taxon>
        <taxon>Basidiobolaceae</taxon>
        <taxon>Basidiobolus</taxon>
    </lineage>
</organism>
<evidence type="ECO:0000256" key="3">
    <source>
        <dbReference type="SAM" id="SignalP"/>
    </source>
</evidence>
<dbReference type="InterPro" id="IPR050767">
    <property type="entry name" value="Sel1_AlgK"/>
</dbReference>
<dbReference type="Proteomes" id="UP001479436">
    <property type="component" value="Unassembled WGS sequence"/>
</dbReference>
<dbReference type="Gene3D" id="1.25.40.10">
    <property type="entry name" value="Tetratricopeptide repeat domain"/>
    <property type="match status" value="4"/>
</dbReference>
<sequence>MRLSCKNSTLLFLLIASTWSNRISAEQIDTSTASSEDVSLEHSLASSVGSSENIHANLGPYEQAIELLESLPKDREVFKKPKFTSHGLFQSQFQRLSTFLYNQLFSSEKSKDSQVKAKHPKIQQATALLEREAKLGNSDAIFTLAELNFFSYYGYPRNLKLAFDYYSQLASEKGNATAQRMVSLMYATGIGHVVERDQGKALLYSTFASLGQDTAAQMMVGYRHLKGIGTSSSCDEAVWYYKKVADKAMEQYKSGPPGGRVLPLPKVLLPEENGGIYGYAHNGGSGHRDQSEVEDILQYTRQLAEGGSIEAQLTLGYIYYRGSRFVRRNHKDAYRYFLSVASHMYNNNRVKDIKDPEEISFIGQACGMLGEMYRRGEGVPPDYDIALKWYSRGVEKENPISLNGLGVMYLEGIVVTKNIQRAQEYFELASKLKNPEAQVNLGLLYLNAPDPDYNSAIILFTEAYQAKYFPASYYLAEMYNRGLGVTKSCFAAVTLYKIISERGDWLHSPFPKAHNAYKKGDIETAFLWYLMGAEMGYEVGQTNVAWLLDEDRYELIEQSPNLIPDDLPLIYWTRSANQGQSDSRVKMGDYYYYGIGAEVNLEKAASCYEVAANDESNALGMWNMGWMHENGIGVSKDFHLAKRLYDSSLSENPDAYLPVTLSLIKLSAKYAWGYLMGDDVGDEPYFKPTPHFEGEAHHPPHHPPEESYDELSSENEFNRIAKDKDFIQWGRKKLGDDDDYEEQQDYADDEDGGFIEDLVILALCLLVGWMVYVRQFRAAGPNPQPQLDPRWRWGPLA</sequence>
<keyword evidence="5" id="KW-1185">Reference proteome</keyword>
<dbReference type="EMBL" id="JASJQH010000177">
    <property type="protein sequence ID" value="KAK9766221.1"/>
    <property type="molecule type" value="Genomic_DNA"/>
</dbReference>
<feature type="chain" id="PRO_5047128806" evidence="3">
    <location>
        <begin position="26"/>
        <end position="797"/>
    </location>
</feature>
<reference evidence="4 5" key="1">
    <citation type="submission" date="2023-04" db="EMBL/GenBank/DDBJ databases">
        <title>Genome of Basidiobolus ranarum AG-B5.</title>
        <authorList>
            <person name="Stajich J.E."/>
            <person name="Carter-House D."/>
            <person name="Gryganskyi A."/>
        </authorList>
    </citation>
    <scope>NUCLEOTIDE SEQUENCE [LARGE SCALE GENOMIC DNA]</scope>
    <source>
        <strain evidence="4 5">AG-B5</strain>
    </source>
</reference>
<evidence type="ECO:0000313" key="5">
    <source>
        <dbReference type="Proteomes" id="UP001479436"/>
    </source>
</evidence>
<comment type="caution">
    <text evidence="4">The sequence shown here is derived from an EMBL/GenBank/DDBJ whole genome shotgun (WGS) entry which is preliminary data.</text>
</comment>
<accession>A0ABR2WXL7</accession>
<feature type="compositionally biased region" description="Basic and acidic residues" evidence="2">
    <location>
        <begin position="690"/>
        <end position="705"/>
    </location>
</feature>
<dbReference type="SMART" id="SM00671">
    <property type="entry name" value="SEL1"/>
    <property type="match status" value="11"/>
</dbReference>
<comment type="similarity">
    <text evidence="1">Belongs to the sel-1 family.</text>
</comment>
<feature type="region of interest" description="Disordered" evidence="2">
    <location>
        <begin position="686"/>
        <end position="713"/>
    </location>
</feature>
<protein>
    <submittedName>
        <fullName evidence="4">ERAD-associated protein, variant 3</fullName>
    </submittedName>
</protein>
<evidence type="ECO:0000256" key="2">
    <source>
        <dbReference type="SAM" id="MobiDB-lite"/>
    </source>
</evidence>
<proteinExistence type="inferred from homology"/>
<dbReference type="Pfam" id="PF08238">
    <property type="entry name" value="Sel1"/>
    <property type="match status" value="11"/>
</dbReference>
<dbReference type="PANTHER" id="PTHR11102">
    <property type="entry name" value="SEL-1-LIKE PROTEIN"/>
    <property type="match status" value="1"/>
</dbReference>
<gene>
    <name evidence="4" type="primary">HRD3_1</name>
    <name evidence="4" type="ORF">K7432_004869</name>
</gene>
<dbReference type="SUPFAM" id="SSF81901">
    <property type="entry name" value="HCP-like"/>
    <property type="match status" value="3"/>
</dbReference>
<feature type="signal peptide" evidence="3">
    <location>
        <begin position="1"/>
        <end position="25"/>
    </location>
</feature>
<dbReference type="InterPro" id="IPR006597">
    <property type="entry name" value="Sel1-like"/>
</dbReference>
<name>A0ABR2WXL7_9FUNG</name>
<dbReference type="InterPro" id="IPR011990">
    <property type="entry name" value="TPR-like_helical_dom_sf"/>
</dbReference>
<evidence type="ECO:0000313" key="4">
    <source>
        <dbReference type="EMBL" id="KAK9766221.1"/>
    </source>
</evidence>
<evidence type="ECO:0000256" key="1">
    <source>
        <dbReference type="ARBA" id="ARBA00038101"/>
    </source>
</evidence>
<keyword evidence="3" id="KW-0732">Signal</keyword>